<evidence type="ECO:0000313" key="5">
    <source>
        <dbReference type="Proteomes" id="UP001230426"/>
    </source>
</evidence>
<dbReference type="Gene3D" id="3.30.1330.60">
    <property type="entry name" value="OmpA-like domain"/>
    <property type="match status" value="1"/>
</dbReference>
<comment type="caution">
    <text evidence="4">The sequence shown here is derived from an EMBL/GenBank/DDBJ whole genome shotgun (WGS) entry which is preliminary data.</text>
</comment>
<sequence length="103" mass="11297">MPDRILRASGTDAVNDPLSQRRAQAVQSALAALLTRGGVRFQARGYGSRRPLYGNDTDEGKRRNRPVNVTFTKPRPKSEQADPAEDLARTLAPEAGELEVPVR</sequence>
<dbReference type="InterPro" id="IPR036737">
    <property type="entry name" value="OmpA-like_sf"/>
</dbReference>
<evidence type="ECO:0000313" key="4">
    <source>
        <dbReference type="EMBL" id="MDP9869939.1"/>
    </source>
</evidence>
<dbReference type="Proteomes" id="UP001230426">
    <property type="component" value="Unassembled WGS sequence"/>
</dbReference>
<dbReference type="PROSITE" id="PS51123">
    <property type="entry name" value="OMPA_2"/>
    <property type="match status" value="1"/>
</dbReference>
<evidence type="ECO:0000259" key="3">
    <source>
        <dbReference type="PROSITE" id="PS51123"/>
    </source>
</evidence>
<accession>A0ABT9RKX2</accession>
<gene>
    <name evidence="4" type="ORF">J2S55_009205</name>
</gene>
<reference evidence="4 5" key="1">
    <citation type="submission" date="2023-07" db="EMBL/GenBank/DDBJ databases">
        <title>Sequencing the genomes of 1000 actinobacteria strains.</title>
        <authorList>
            <person name="Klenk H.-P."/>
        </authorList>
    </citation>
    <scope>NUCLEOTIDE SEQUENCE [LARGE SCALE GENOMIC DNA]</scope>
    <source>
        <strain evidence="4 5">DSM 44109</strain>
    </source>
</reference>
<keyword evidence="5" id="KW-1185">Reference proteome</keyword>
<dbReference type="SUPFAM" id="SSF103088">
    <property type="entry name" value="OmpA-like"/>
    <property type="match status" value="1"/>
</dbReference>
<dbReference type="Pfam" id="PF00691">
    <property type="entry name" value="OmpA"/>
    <property type="match status" value="1"/>
</dbReference>
<proteinExistence type="predicted"/>
<feature type="domain" description="OmpA-like" evidence="3">
    <location>
        <begin position="1"/>
        <end position="75"/>
    </location>
</feature>
<protein>
    <recommendedName>
        <fullName evidence="3">OmpA-like domain-containing protein</fullName>
    </recommendedName>
</protein>
<dbReference type="RefSeq" id="WP_306874480.1">
    <property type="nucleotide sequence ID" value="NZ_JAUSRB010000002.1"/>
</dbReference>
<evidence type="ECO:0000256" key="2">
    <source>
        <dbReference type="SAM" id="MobiDB-lite"/>
    </source>
</evidence>
<evidence type="ECO:0000256" key="1">
    <source>
        <dbReference type="PROSITE-ProRule" id="PRU00473"/>
    </source>
</evidence>
<organism evidence="4 5">
    <name type="scientific">Streptosporangium brasiliense</name>
    <dbReference type="NCBI Taxonomy" id="47480"/>
    <lineage>
        <taxon>Bacteria</taxon>
        <taxon>Bacillati</taxon>
        <taxon>Actinomycetota</taxon>
        <taxon>Actinomycetes</taxon>
        <taxon>Streptosporangiales</taxon>
        <taxon>Streptosporangiaceae</taxon>
        <taxon>Streptosporangium</taxon>
    </lineage>
</organism>
<dbReference type="InterPro" id="IPR006665">
    <property type="entry name" value="OmpA-like"/>
</dbReference>
<keyword evidence="1" id="KW-0472">Membrane</keyword>
<feature type="region of interest" description="Disordered" evidence="2">
    <location>
        <begin position="46"/>
        <end position="85"/>
    </location>
</feature>
<dbReference type="EMBL" id="JAUSRB010000002">
    <property type="protein sequence ID" value="MDP9869939.1"/>
    <property type="molecule type" value="Genomic_DNA"/>
</dbReference>
<name>A0ABT9RKX2_9ACTN</name>